<protein>
    <submittedName>
        <fullName evidence="14">Site-2 protease family protein</fullName>
    </submittedName>
</protein>
<dbReference type="InterPro" id="IPR008915">
    <property type="entry name" value="Peptidase_M50"/>
</dbReference>
<dbReference type="GO" id="GO:0008233">
    <property type="term" value="F:peptidase activity"/>
    <property type="evidence" value="ECO:0007669"/>
    <property type="project" value="UniProtKB-KW"/>
</dbReference>
<evidence type="ECO:0000256" key="4">
    <source>
        <dbReference type="ARBA" id="ARBA00022670"/>
    </source>
</evidence>
<dbReference type="Pfam" id="PF02163">
    <property type="entry name" value="Peptidase_M50"/>
    <property type="match status" value="1"/>
</dbReference>
<dbReference type="Proteomes" id="UP001219037">
    <property type="component" value="Chromosome"/>
</dbReference>
<comment type="similarity">
    <text evidence="3">Belongs to the peptidase M50B family.</text>
</comment>
<keyword evidence="9 12" id="KW-1133">Transmembrane helix</keyword>
<evidence type="ECO:0000256" key="1">
    <source>
        <dbReference type="ARBA" id="ARBA00001947"/>
    </source>
</evidence>
<dbReference type="PANTHER" id="PTHR39188">
    <property type="entry name" value="MEMBRANE-ASSOCIATED ZINC METALLOPROTEASE M50B"/>
    <property type="match status" value="1"/>
</dbReference>
<keyword evidence="11 12" id="KW-0472">Membrane</keyword>
<evidence type="ECO:0000313" key="15">
    <source>
        <dbReference type="Proteomes" id="UP001219037"/>
    </source>
</evidence>
<dbReference type="PANTHER" id="PTHR39188:SF3">
    <property type="entry name" value="STAGE IV SPORULATION PROTEIN FB"/>
    <property type="match status" value="1"/>
</dbReference>
<evidence type="ECO:0000259" key="13">
    <source>
        <dbReference type="Pfam" id="PF02163"/>
    </source>
</evidence>
<evidence type="ECO:0000313" key="14">
    <source>
        <dbReference type="EMBL" id="WFP15346.1"/>
    </source>
</evidence>
<proteinExistence type="inferred from homology"/>
<evidence type="ECO:0000256" key="2">
    <source>
        <dbReference type="ARBA" id="ARBA00004141"/>
    </source>
</evidence>
<dbReference type="GO" id="GO:0006508">
    <property type="term" value="P:proteolysis"/>
    <property type="evidence" value="ECO:0007669"/>
    <property type="project" value="UniProtKB-KW"/>
</dbReference>
<feature type="transmembrane region" description="Helical" evidence="12">
    <location>
        <begin position="206"/>
        <end position="227"/>
    </location>
</feature>
<keyword evidence="8" id="KW-0862">Zinc</keyword>
<feature type="transmembrane region" description="Helical" evidence="12">
    <location>
        <begin position="36"/>
        <end position="53"/>
    </location>
</feature>
<evidence type="ECO:0000256" key="7">
    <source>
        <dbReference type="ARBA" id="ARBA00022801"/>
    </source>
</evidence>
<dbReference type="EMBL" id="CP121252">
    <property type="protein sequence ID" value="WFP15346.1"/>
    <property type="molecule type" value="Genomic_DNA"/>
</dbReference>
<name>A0ABY8H2V7_9MICC</name>
<reference evidence="14 15" key="1">
    <citation type="submission" date="2023-04" db="EMBL/GenBank/DDBJ databases">
        <title>Funneling lignin-derived compounds into biodiesel using alkali-halophilic Citricoccus sp. P2.</title>
        <authorList>
            <person name="Luo C.-B."/>
        </authorList>
    </citation>
    <scope>NUCLEOTIDE SEQUENCE [LARGE SCALE GENOMIC DNA]</scope>
    <source>
        <strain evidence="14 15">P2</strain>
    </source>
</reference>
<evidence type="ECO:0000256" key="12">
    <source>
        <dbReference type="SAM" id="Phobius"/>
    </source>
</evidence>
<feature type="transmembrane region" description="Helical" evidence="12">
    <location>
        <begin position="98"/>
        <end position="123"/>
    </location>
</feature>
<evidence type="ECO:0000256" key="8">
    <source>
        <dbReference type="ARBA" id="ARBA00022833"/>
    </source>
</evidence>
<keyword evidence="6" id="KW-0479">Metal-binding</keyword>
<evidence type="ECO:0000256" key="3">
    <source>
        <dbReference type="ARBA" id="ARBA00007931"/>
    </source>
</evidence>
<accession>A0ABY8H2V7</accession>
<comment type="subcellular location">
    <subcellularLocation>
        <location evidence="2">Membrane</location>
        <topology evidence="2">Multi-pass membrane protein</topology>
    </subcellularLocation>
</comment>
<evidence type="ECO:0000256" key="6">
    <source>
        <dbReference type="ARBA" id="ARBA00022723"/>
    </source>
</evidence>
<keyword evidence="5 12" id="KW-0812">Transmembrane</keyword>
<feature type="transmembrane region" description="Helical" evidence="12">
    <location>
        <begin position="129"/>
        <end position="148"/>
    </location>
</feature>
<gene>
    <name evidence="14" type="ORF">P8192_07870</name>
</gene>
<keyword evidence="4 14" id="KW-0645">Protease</keyword>
<dbReference type="RefSeq" id="WP_278155978.1">
    <property type="nucleotide sequence ID" value="NZ_CP121252.1"/>
</dbReference>
<feature type="transmembrane region" description="Helical" evidence="12">
    <location>
        <begin position="179"/>
        <end position="200"/>
    </location>
</feature>
<comment type="cofactor">
    <cofactor evidence="1">
        <name>Zn(2+)</name>
        <dbReference type="ChEBI" id="CHEBI:29105"/>
    </cofactor>
</comment>
<organism evidence="14 15">
    <name type="scientific">Citricoccus muralis</name>
    <dbReference type="NCBI Taxonomy" id="169134"/>
    <lineage>
        <taxon>Bacteria</taxon>
        <taxon>Bacillati</taxon>
        <taxon>Actinomycetota</taxon>
        <taxon>Actinomycetes</taxon>
        <taxon>Micrococcales</taxon>
        <taxon>Micrococcaceae</taxon>
        <taxon>Citricoccus</taxon>
    </lineage>
</organism>
<evidence type="ECO:0000256" key="9">
    <source>
        <dbReference type="ARBA" id="ARBA00022989"/>
    </source>
</evidence>
<sequence length="379" mass="39855">MPLTISWSWLVFAAVITMLFLPTVRAVMPAASTVAHLLMALCFAGLLLLIVILHEASHAVAAGIFGWPVHRIHVSLWGGETRYSVGDTGAPPTPGRMLVVALAGPAANVAAAGLGIALTYLWIPGAAGSLLLLYWIYANWLIAAFNLLPGHPLDGGRLVESAVWKATGDPHRGRLAAGWAGRCVAVAVALAGLLFPLLHAGELDPFYLLIGMLMAVFLWSAASGAIHQSRSELTARRISAEMLMHAAVTVSIRATVADLIRAQVCGADPETGEDTDPPVQVIVPDGTSSRPVALGLVDPRAVAGVDPAEADVTPVMSVAREVNPYAVVPLTATGMQLMRRSEETAPSPLIVYDDRAGIVGVIYRADLLQLLASPVLRHG</sequence>
<keyword evidence="15" id="KW-1185">Reference proteome</keyword>
<evidence type="ECO:0000256" key="5">
    <source>
        <dbReference type="ARBA" id="ARBA00022692"/>
    </source>
</evidence>
<evidence type="ECO:0000256" key="10">
    <source>
        <dbReference type="ARBA" id="ARBA00023049"/>
    </source>
</evidence>
<evidence type="ECO:0000256" key="11">
    <source>
        <dbReference type="ARBA" id="ARBA00023136"/>
    </source>
</evidence>
<keyword evidence="10" id="KW-0482">Metalloprotease</keyword>
<keyword evidence="7" id="KW-0378">Hydrolase</keyword>
<feature type="domain" description="Peptidase M50" evidence="13">
    <location>
        <begin position="131"/>
        <end position="184"/>
    </location>
</feature>